<evidence type="ECO:0000256" key="1">
    <source>
        <dbReference type="SAM" id="MobiDB-lite"/>
    </source>
</evidence>
<dbReference type="AlphaFoldDB" id="A0A4C1VR08"/>
<evidence type="ECO:0000313" key="2">
    <source>
        <dbReference type="EMBL" id="GBP40822.1"/>
    </source>
</evidence>
<name>A0A4C1VR08_EUMVA</name>
<proteinExistence type="predicted"/>
<keyword evidence="3" id="KW-1185">Reference proteome</keyword>
<evidence type="ECO:0000313" key="3">
    <source>
        <dbReference type="Proteomes" id="UP000299102"/>
    </source>
</evidence>
<protein>
    <submittedName>
        <fullName evidence="2">Uncharacterized protein</fullName>
    </submittedName>
</protein>
<reference evidence="2 3" key="1">
    <citation type="journal article" date="2019" name="Commun. Biol.">
        <title>The bagworm genome reveals a unique fibroin gene that provides high tensile strength.</title>
        <authorList>
            <person name="Kono N."/>
            <person name="Nakamura H."/>
            <person name="Ohtoshi R."/>
            <person name="Tomita M."/>
            <person name="Numata K."/>
            <person name="Arakawa K."/>
        </authorList>
    </citation>
    <scope>NUCLEOTIDE SEQUENCE [LARGE SCALE GENOMIC DNA]</scope>
</reference>
<gene>
    <name evidence="2" type="ORF">EVAR_87085_1</name>
</gene>
<dbReference type="Proteomes" id="UP000299102">
    <property type="component" value="Unassembled WGS sequence"/>
</dbReference>
<accession>A0A4C1VR08</accession>
<sequence>MLTNKLDSLNMSSATLAFIAAAAAVCSTSVAYSELTYDTPQLHKTMTPRRVHLNNLERAQSLYTCLQYLRVSFDSPRSPSSEFDLVDQSEATSKLPE</sequence>
<dbReference type="EMBL" id="BGZK01000388">
    <property type="protein sequence ID" value="GBP40822.1"/>
    <property type="molecule type" value="Genomic_DNA"/>
</dbReference>
<comment type="caution">
    <text evidence="2">The sequence shown here is derived from an EMBL/GenBank/DDBJ whole genome shotgun (WGS) entry which is preliminary data.</text>
</comment>
<feature type="region of interest" description="Disordered" evidence="1">
    <location>
        <begin position="75"/>
        <end position="97"/>
    </location>
</feature>
<organism evidence="2 3">
    <name type="scientific">Eumeta variegata</name>
    <name type="common">Bagworm moth</name>
    <name type="synonym">Eumeta japonica</name>
    <dbReference type="NCBI Taxonomy" id="151549"/>
    <lineage>
        <taxon>Eukaryota</taxon>
        <taxon>Metazoa</taxon>
        <taxon>Ecdysozoa</taxon>
        <taxon>Arthropoda</taxon>
        <taxon>Hexapoda</taxon>
        <taxon>Insecta</taxon>
        <taxon>Pterygota</taxon>
        <taxon>Neoptera</taxon>
        <taxon>Endopterygota</taxon>
        <taxon>Lepidoptera</taxon>
        <taxon>Glossata</taxon>
        <taxon>Ditrysia</taxon>
        <taxon>Tineoidea</taxon>
        <taxon>Psychidae</taxon>
        <taxon>Oiketicinae</taxon>
        <taxon>Eumeta</taxon>
    </lineage>
</organism>